<feature type="transmembrane region" description="Helical" evidence="1">
    <location>
        <begin position="156"/>
        <end position="177"/>
    </location>
</feature>
<evidence type="ECO:0000313" key="3">
    <source>
        <dbReference type="Proteomes" id="UP000183047"/>
    </source>
</evidence>
<feature type="transmembrane region" description="Helical" evidence="1">
    <location>
        <begin position="58"/>
        <end position="75"/>
    </location>
</feature>
<sequence length="191" mass="20727">MKLKTKDMIYAGAFAALYVVAVLIVMMLVGTIPIIYIACPLLLGIFCGTIYLLSVLKVRKFGAALLMAVLFACIATGFDPIAFSVCIVSALIAEICMALGKYKSKKMYVVSYVFFNFITASNFFRILVAKDAYIAGVRSMIGDDFADGMSRLVTPWWAWIMIVGFAVAGGIIGGLFGSKIVKKHFEKAGIV</sequence>
<gene>
    <name evidence="2" type="ORF">SAMN02910451_02252</name>
</gene>
<name>A0A1G5F4S3_9FIRM</name>
<proteinExistence type="predicted"/>
<feature type="transmembrane region" description="Helical" evidence="1">
    <location>
        <begin position="107"/>
        <end position="128"/>
    </location>
</feature>
<evidence type="ECO:0000256" key="1">
    <source>
        <dbReference type="SAM" id="Phobius"/>
    </source>
</evidence>
<dbReference type="Pfam" id="PF09605">
    <property type="entry name" value="Trep_Strep"/>
    <property type="match status" value="1"/>
</dbReference>
<keyword evidence="1" id="KW-0812">Transmembrane</keyword>
<evidence type="ECO:0000313" key="2">
    <source>
        <dbReference type="EMBL" id="SCY34233.1"/>
    </source>
</evidence>
<dbReference type="InterPro" id="IPR011733">
    <property type="entry name" value="CHP02185_IM"/>
</dbReference>
<organism evidence="2 3">
    <name type="scientific">Butyrivibrio hungatei</name>
    <dbReference type="NCBI Taxonomy" id="185008"/>
    <lineage>
        <taxon>Bacteria</taxon>
        <taxon>Bacillati</taxon>
        <taxon>Bacillota</taxon>
        <taxon>Clostridia</taxon>
        <taxon>Lachnospirales</taxon>
        <taxon>Lachnospiraceae</taxon>
        <taxon>Butyrivibrio</taxon>
    </lineage>
</organism>
<keyword evidence="1" id="KW-1133">Transmembrane helix</keyword>
<dbReference type="EMBL" id="FMUR01000013">
    <property type="protein sequence ID" value="SCY34233.1"/>
    <property type="molecule type" value="Genomic_DNA"/>
</dbReference>
<dbReference type="OrthoDB" id="9781459at2"/>
<feature type="transmembrane region" description="Helical" evidence="1">
    <location>
        <begin position="34"/>
        <end position="53"/>
    </location>
</feature>
<dbReference type="Proteomes" id="UP000183047">
    <property type="component" value="Unassembled WGS sequence"/>
</dbReference>
<keyword evidence="1" id="KW-0472">Membrane</keyword>
<keyword evidence="3" id="KW-1185">Reference proteome</keyword>
<dbReference type="AlphaFoldDB" id="A0A1G5F4S3"/>
<dbReference type="RefSeq" id="WP_074462756.1">
    <property type="nucleotide sequence ID" value="NZ_FMUR01000013.1"/>
</dbReference>
<reference evidence="3" key="1">
    <citation type="submission" date="2016-10" db="EMBL/GenBank/DDBJ databases">
        <authorList>
            <person name="Varghese N."/>
            <person name="Submissions S."/>
        </authorList>
    </citation>
    <scope>NUCLEOTIDE SEQUENCE [LARGE SCALE GENOMIC DNA]</scope>
    <source>
        <strain evidence="3">XBD2006</strain>
    </source>
</reference>
<dbReference type="NCBIfam" id="TIGR02185">
    <property type="entry name" value="Trep_Strep"/>
    <property type="match status" value="1"/>
</dbReference>
<feature type="transmembrane region" description="Helical" evidence="1">
    <location>
        <begin position="9"/>
        <end position="28"/>
    </location>
</feature>
<accession>A0A1G5F4S3</accession>
<feature type="transmembrane region" description="Helical" evidence="1">
    <location>
        <begin position="81"/>
        <end position="100"/>
    </location>
</feature>
<protein>
    <submittedName>
        <fullName evidence="2">Energy-coupling factor transport system substrate-specific component</fullName>
    </submittedName>
</protein>